<dbReference type="PANTHER" id="PTHR19328">
    <property type="entry name" value="HEDGEHOG-INTERACTING PROTEIN"/>
    <property type="match status" value="1"/>
</dbReference>
<accession>A0ABU2Y2V8</accession>
<feature type="signal peptide" evidence="1">
    <location>
        <begin position="1"/>
        <end position="25"/>
    </location>
</feature>
<proteinExistence type="predicted"/>
<name>A0ABU2Y2V8_9FLAO</name>
<evidence type="ECO:0000313" key="4">
    <source>
        <dbReference type="Proteomes" id="UP001252186"/>
    </source>
</evidence>
<evidence type="ECO:0000313" key="3">
    <source>
        <dbReference type="EMBL" id="MDT0552544.1"/>
    </source>
</evidence>
<feature type="chain" id="PRO_5046667707" evidence="1">
    <location>
        <begin position="26"/>
        <end position="373"/>
    </location>
</feature>
<keyword evidence="4" id="KW-1185">Reference proteome</keyword>
<dbReference type="RefSeq" id="WP_311592419.1">
    <property type="nucleotide sequence ID" value="NZ_JAVRHV010000001.1"/>
</dbReference>
<dbReference type="GO" id="GO:0016491">
    <property type="term" value="F:oxidoreductase activity"/>
    <property type="evidence" value="ECO:0007669"/>
    <property type="project" value="UniProtKB-KW"/>
</dbReference>
<reference evidence="3 4" key="1">
    <citation type="submission" date="2023-09" db="EMBL/GenBank/DDBJ databases">
        <authorList>
            <person name="Rey-Velasco X."/>
        </authorList>
    </citation>
    <scope>NUCLEOTIDE SEQUENCE [LARGE SCALE GENOMIC DNA]</scope>
    <source>
        <strain evidence="3 4">P050</strain>
    </source>
</reference>
<feature type="domain" description="Glucose/Sorbosone dehydrogenase" evidence="2">
    <location>
        <begin position="47"/>
        <end position="366"/>
    </location>
</feature>
<dbReference type="InterPro" id="IPR011041">
    <property type="entry name" value="Quinoprot_gluc/sorb_DH_b-prop"/>
</dbReference>
<evidence type="ECO:0000256" key="1">
    <source>
        <dbReference type="SAM" id="SignalP"/>
    </source>
</evidence>
<dbReference type="Gene3D" id="2.120.10.30">
    <property type="entry name" value="TolB, C-terminal domain"/>
    <property type="match status" value="1"/>
</dbReference>
<dbReference type="InterPro" id="IPR011042">
    <property type="entry name" value="6-blade_b-propeller_TolB-like"/>
</dbReference>
<keyword evidence="3" id="KW-0560">Oxidoreductase</keyword>
<gene>
    <name evidence="3" type="ORF">RM519_04740</name>
</gene>
<sequence length="373" mass="41666">MKKLLFLPILALVSLVSCENKNANALVYNSTENPAVTLELETIIESKRPWSMTFLSDDTMLVTEIDGKLLLVKNGTKTEIDGLPEIEVRGQGGLLDIEAHPNYSENGWIYFTYATSEGDSNDGANTAVMRAKIENNTLVKKEQLYRGTPNEKSGNHFGSRLAFDKNNFLYFSIGDRFNRDVNPQDITKDGGKIYRLNDDGSIPESNPFHNEPNAKKAIFTFGNRNPQGMALNPETGEIWTHEHGPKGGDEINIMQAGKNYGWPKASYGINYNGTTLTEHTSLPGMEDPIHYWVPSIAPSGMEFVTSERYPSLKGNLLVGSLKFQYLNHCHLENNKVVKEEKLFENIGRVRSVKQSPDGFIYLAVEGKGILKIK</sequence>
<dbReference type="EC" id="1.1.5.-" evidence="3"/>
<dbReference type="InterPro" id="IPR012938">
    <property type="entry name" value="Glc/Sorbosone_DH"/>
</dbReference>
<protein>
    <submittedName>
        <fullName evidence="3">PQQ-dependent sugar dehydrogenase</fullName>
        <ecNumber evidence="3">1.1.5.-</ecNumber>
    </submittedName>
</protein>
<keyword evidence="1" id="KW-0732">Signal</keyword>
<dbReference type="EMBL" id="JAVRHV010000001">
    <property type="protein sequence ID" value="MDT0552544.1"/>
    <property type="molecule type" value="Genomic_DNA"/>
</dbReference>
<dbReference type="PROSITE" id="PS51257">
    <property type="entry name" value="PROKAR_LIPOPROTEIN"/>
    <property type="match status" value="1"/>
</dbReference>
<dbReference type="Proteomes" id="UP001252186">
    <property type="component" value="Unassembled WGS sequence"/>
</dbReference>
<dbReference type="PANTHER" id="PTHR19328:SF75">
    <property type="entry name" value="ALDOSE SUGAR DEHYDROGENASE YLII"/>
    <property type="match status" value="1"/>
</dbReference>
<organism evidence="3 4">
    <name type="scientific">Urechidicola vernalis</name>
    <dbReference type="NCBI Taxonomy" id="3075600"/>
    <lineage>
        <taxon>Bacteria</taxon>
        <taxon>Pseudomonadati</taxon>
        <taxon>Bacteroidota</taxon>
        <taxon>Flavobacteriia</taxon>
        <taxon>Flavobacteriales</taxon>
        <taxon>Flavobacteriaceae</taxon>
        <taxon>Urechidicola</taxon>
    </lineage>
</organism>
<comment type="caution">
    <text evidence="3">The sequence shown here is derived from an EMBL/GenBank/DDBJ whole genome shotgun (WGS) entry which is preliminary data.</text>
</comment>
<dbReference type="Pfam" id="PF07995">
    <property type="entry name" value="GSDH"/>
    <property type="match status" value="1"/>
</dbReference>
<evidence type="ECO:0000259" key="2">
    <source>
        <dbReference type="Pfam" id="PF07995"/>
    </source>
</evidence>
<dbReference type="SUPFAM" id="SSF50952">
    <property type="entry name" value="Soluble quinoprotein glucose dehydrogenase"/>
    <property type="match status" value="1"/>
</dbReference>